<keyword evidence="2" id="KW-1185">Reference proteome</keyword>
<gene>
    <name evidence="1" type="ORF">NLJ89_g5805</name>
</gene>
<reference evidence="1" key="1">
    <citation type="submission" date="2022-07" db="EMBL/GenBank/DDBJ databases">
        <title>Genome Sequence of Agrocybe chaxingu.</title>
        <authorList>
            <person name="Buettner E."/>
        </authorList>
    </citation>
    <scope>NUCLEOTIDE SEQUENCE</scope>
    <source>
        <strain evidence="1">MP-N11</strain>
    </source>
</reference>
<dbReference type="AlphaFoldDB" id="A0A9W8K7P6"/>
<evidence type="ECO:0000313" key="1">
    <source>
        <dbReference type="EMBL" id="KAJ3508345.1"/>
    </source>
</evidence>
<accession>A0A9W8K7P6</accession>
<dbReference type="EMBL" id="JANKHO010000570">
    <property type="protein sequence ID" value="KAJ3508345.1"/>
    <property type="molecule type" value="Genomic_DNA"/>
</dbReference>
<dbReference type="Proteomes" id="UP001148786">
    <property type="component" value="Unassembled WGS sequence"/>
</dbReference>
<sequence>MPSRTPSLTQELVVAANRPSTRSSHTPPRAECAFVQKYPWYTQVLMDNQKLAVTFSPDSPLRHLKDRILEFESKFFFAQSQDAKEVHQLLGYFPQHAIQVSALAAGARDLHALEAGRKSSAPAADRLTALVLSYALLDQGHLHLAPPSTRNVIAAQTPMPAIPSKARNFYQCCFM</sequence>
<protein>
    <submittedName>
        <fullName evidence="1">Uncharacterized protein</fullName>
    </submittedName>
</protein>
<comment type="caution">
    <text evidence="1">The sequence shown here is derived from an EMBL/GenBank/DDBJ whole genome shotgun (WGS) entry which is preliminary data.</text>
</comment>
<organism evidence="1 2">
    <name type="scientific">Agrocybe chaxingu</name>
    <dbReference type="NCBI Taxonomy" id="84603"/>
    <lineage>
        <taxon>Eukaryota</taxon>
        <taxon>Fungi</taxon>
        <taxon>Dikarya</taxon>
        <taxon>Basidiomycota</taxon>
        <taxon>Agaricomycotina</taxon>
        <taxon>Agaricomycetes</taxon>
        <taxon>Agaricomycetidae</taxon>
        <taxon>Agaricales</taxon>
        <taxon>Agaricineae</taxon>
        <taxon>Strophariaceae</taxon>
        <taxon>Agrocybe</taxon>
    </lineage>
</organism>
<proteinExistence type="predicted"/>
<name>A0A9W8K7P6_9AGAR</name>
<evidence type="ECO:0000313" key="2">
    <source>
        <dbReference type="Proteomes" id="UP001148786"/>
    </source>
</evidence>